<reference evidence="1 2" key="1">
    <citation type="journal article" date="2013" name="Curr. Biol.">
        <title>The Genome of the Foraminiferan Reticulomyxa filosa.</title>
        <authorList>
            <person name="Glockner G."/>
            <person name="Hulsmann N."/>
            <person name="Schleicher M."/>
            <person name="Noegel A.A."/>
            <person name="Eichinger L."/>
            <person name="Gallinger C."/>
            <person name="Pawlowski J."/>
            <person name="Sierra R."/>
            <person name="Euteneuer U."/>
            <person name="Pillet L."/>
            <person name="Moustafa A."/>
            <person name="Platzer M."/>
            <person name="Groth M."/>
            <person name="Szafranski K."/>
            <person name="Schliwa M."/>
        </authorList>
    </citation>
    <scope>NUCLEOTIDE SEQUENCE [LARGE SCALE GENOMIC DNA]</scope>
</reference>
<protein>
    <submittedName>
        <fullName evidence="1">Uncharacterized protein</fullName>
    </submittedName>
</protein>
<dbReference type="EMBL" id="ASPP01003157">
    <property type="protein sequence ID" value="ETO33755.1"/>
    <property type="molecule type" value="Genomic_DNA"/>
</dbReference>
<evidence type="ECO:0000313" key="1">
    <source>
        <dbReference type="EMBL" id="ETO33755.1"/>
    </source>
</evidence>
<name>X6P5C4_RETFI</name>
<dbReference type="AlphaFoldDB" id="X6P5C4"/>
<dbReference type="Proteomes" id="UP000023152">
    <property type="component" value="Unassembled WGS sequence"/>
</dbReference>
<comment type="caution">
    <text evidence="1">The sequence shown here is derived from an EMBL/GenBank/DDBJ whole genome shotgun (WGS) entry which is preliminary data.</text>
</comment>
<keyword evidence="2" id="KW-1185">Reference proteome</keyword>
<sequence>MMKPSDGEYILKYLLYSKQKCKQMLSFLSANTNTAITFQKLCTSKNKKGVIDSTKMEQAKKNKERAMLTYLNQRSVTLIEHNTYPTFSLEGQSFKDASTELVTSCCLSGPPGALLICSSIDCLDYHHIYFLKILFQNKKCIICIFACTTHNFLSNGQVCMCIE</sequence>
<proteinExistence type="predicted"/>
<evidence type="ECO:0000313" key="2">
    <source>
        <dbReference type="Proteomes" id="UP000023152"/>
    </source>
</evidence>
<gene>
    <name evidence="1" type="ORF">RFI_03345</name>
</gene>
<organism evidence="1 2">
    <name type="scientific">Reticulomyxa filosa</name>
    <dbReference type="NCBI Taxonomy" id="46433"/>
    <lineage>
        <taxon>Eukaryota</taxon>
        <taxon>Sar</taxon>
        <taxon>Rhizaria</taxon>
        <taxon>Retaria</taxon>
        <taxon>Foraminifera</taxon>
        <taxon>Monothalamids</taxon>
        <taxon>Reticulomyxidae</taxon>
        <taxon>Reticulomyxa</taxon>
    </lineage>
</organism>
<accession>X6P5C4</accession>